<keyword evidence="3" id="KW-1185">Reference proteome</keyword>
<accession>A0ABQ4WDE0</accession>
<name>A0ABQ4WDE0_9ASTR</name>
<reference evidence="2" key="1">
    <citation type="journal article" date="2022" name="Int. J. Mol. Sci.">
        <title>Draft Genome of Tanacetum Coccineum: Genomic Comparison of Closely Related Tanacetum-Family Plants.</title>
        <authorList>
            <person name="Yamashiro T."/>
            <person name="Shiraishi A."/>
            <person name="Nakayama K."/>
            <person name="Satake H."/>
        </authorList>
    </citation>
    <scope>NUCLEOTIDE SEQUENCE</scope>
</reference>
<evidence type="ECO:0000313" key="2">
    <source>
        <dbReference type="EMBL" id="GJS50847.1"/>
    </source>
</evidence>
<reference evidence="2" key="2">
    <citation type="submission" date="2022-01" db="EMBL/GenBank/DDBJ databases">
        <authorList>
            <person name="Yamashiro T."/>
            <person name="Shiraishi A."/>
            <person name="Satake H."/>
            <person name="Nakayama K."/>
        </authorList>
    </citation>
    <scope>NUCLEOTIDE SEQUENCE</scope>
</reference>
<feature type="compositionally biased region" description="Basic and acidic residues" evidence="1">
    <location>
        <begin position="87"/>
        <end position="128"/>
    </location>
</feature>
<dbReference type="EMBL" id="BQNB010008544">
    <property type="protein sequence ID" value="GJS50847.1"/>
    <property type="molecule type" value="Genomic_DNA"/>
</dbReference>
<comment type="caution">
    <text evidence="2">The sequence shown here is derived from an EMBL/GenBank/DDBJ whole genome shotgun (WGS) entry which is preliminary data.</text>
</comment>
<protein>
    <submittedName>
        <fullName evidence="2">Uncharacterized protein</fullName>
    </submittedName>
</protein>
<evidence type="ECO:0000313" key="3">
    <source>
        <dbReference type="Proteomes" id="UP001151760"/>
    </source>
</evidence>
<feature type="region of interest" description="Disordered" evidence="1">
    <location>
        <begin position="86"/>
        <end position="133"/>
    </location>
</feature>
<sequence>METHTERIERFKNAILKQREKVNDKMTEMFGLLKELTASRTPKKVLIREEARHLITKNVNSIYLIRIKEEKKRRKNGLINKGVVEPIKSDKEEPPKEVDMKNEVERKADDEPAKSARENVIKNEKDEPTEVSSSHAVRLKNMIALVKQGYDVNGMPFSIYNKLTDERPTETDIRLSLASHPYIYPLRIAKDVLVDVAVKAVIKFDKGTITLRSRKSKMSFHRIPEPHCRIEKGIMNDIEPIAPMMTVNRFILEWEEKIKLHQDIEMKFN</sequence>
<gene>
    <name evidence="2" type="ORF">Tco_0624209</name>
</gene>
<organism evidence="2 3">
    <name type="scientific">Tanacetum coccineum</name>
    <dbReference type="NCBI Taxonomy" id="301880"/>
    <lineage>
        <taxon>Eukaryota</taxon>
        <taxon>Viridiplantae</taxon>
        <taxon>Streptophyta</taxon>
        <taxon>Embryophyta</taxon>
        <taxon>Tracheophyta</taxon>
        <taxon>Spermatophyta</taxon>
        <taxon>Magnoliopsida</taxon>
        <taxon>eudicotyledons</taxon>
        <taxon>Gunneridae</taxon>
        <taxon>Pentapetalae</taxon>
        <taxon>asterids</taxon>
        <taxon>campanulids</taxon>
        <taxon>Asterales</taxon>
        <taxon>Asteraceae</taxon>
        <taxon>Asteroideae</taxon>
        <taxon>Anthemideae</taxon>
        <taxon>Anthemidinae</taxon>
        <taxon>Tanacetum</taxon>
    </lineage>
</organism>
<proteinExistence type="predicted"/>
<dbReference type="Proteomes" id="UP001151760">
    <property type="component" value="Unassembled WGS sequence"/>
</dbReference>
<evidence type="ECO:0000256" key="1">
    <source>
        <dbReference type="SAM" id="MobiDB-lite"/>
    </source>
</evidence>